<dbReference type="InterPro" id="IPR001433">
    <property type="entry name" value="OxRdtase_FAD/NAD-bd"/>
</dbReference>
<dbReference type="InterPro" id="IPR017938">
    <property type="entry name" value="Riboflavin_synthase-like_b-brl"/>
</dbReference>
<dbReference type="CDD" id="cd00322">
    <property type="entry name" value="FNR_like"/>
    <property type="match status" value="1"/>
</dbReference>
<dbReference type="SUPFAM" id="SSF63380">
    <property type="entry name" value="Riboflavin synthase domain-like"/>
    <property type="match status" value="1"/>
</dbReference>
<keyword evidence="1" id="KW-0560">Oxidoreductase</keyword>
<reference evidence="5" key="1">
    <citation type="journal article" date="2022" name="bioRxiv">
        <title>Deciphering the potential niche of two novel black yeast fungi from a biological soil crust based on their genomes, phenotypes, and melanin regulation.</title>
        <authorList>
            <consortium name="DOE Joint Genome Institute"/>
            <person name="Carr E.C."/>
            <person name="Barton Q."/>
            <person name="Grambo S."/>
            <person name="Sullivan M."/>
            <person name="Renfro C.M."/>
            <person name="Kuo A."/>
            <person name="Pangilinan J."/>
            <person name="Lipzen A."/>
            <person name="Keymanesh K."/>
            <person name="Savage E."/>
            <person name="Barry K."/>
            <person name="Grigoriev I.V."/>
            <person name="Riekhof W.R."/>
            <person name="Harris S.S."/>
        </authorList>
    </citation>
    <scope>NUCLEOTIDE SEQUENCE</scope>
    <source>
        <strain evidence="5">JF 03-4F</strain>
    </source>
</reference>
<dbReference type="Pfam" id="PF00175">
    <property type="entry name" value="NAD_binding_1"/>
    <property type="match status" value="1"/>
</dbReference>
<dbReference type="AlphaFoldDB" id="A0AAN6E4M4"/>
<evidence type="ECO:0000256" key="2">
    <source>
        <dbReference type="ARBA" id="ARBA00023027"/>
    </source>
</evidence>
<dbReference type="Gene3D" id="3.40.50.80">
    <property type="entry name" value="Nucleotide-binding domain of ferredoxin-NADP reductase (FNR) module"/>
    <property type="match status" value="1"/>
</dbReference>
<dbReference type="PANTHER" id="PTHR46505">
    <property type="entry name" value="OXIDOREDUCTASE NAD-BINDING DOMAIN-CONTAINING PROTEIN 1"/>
    <property type="match status" value="1"/>
</dbReference>
<dbReference type="EMBL" id="MU404350">
    <property type="protein sequence ID" value="KAI1618011.1"/>
    <property type="molecule type" value="Genomic_DNA"/>
</dbReference>
<evidence type="ECO:0000313" key="5">
    <source>
        <dbReference type="EMBL" id="KAI1618011.1"/>
    </source>
</evidence>
<dbReference type="InterPro" id="IPR052128">
    <property type="entry name" value="Oxidoreductase_NAD-binding"/>
</dbReference>
<evidence type="ECO:0000256" key="3">
    <source>
        <dbReference type="ARBA" id="ARBA00040516"/>
    </source>
</evidence>
<sequence>MISLTIIRPYFIRSVSKAHYCSVTQVLPNILSFPVRTTRNMATVKDSVPHIIRTAEDPREKGVWTARLSKIEQVNSKIRLLRLSLPKDGSPLRHLPGQYVDLYIPNIDVVGGFTITSPPQSAGHNQNDPHIELAIQSSPGNPPAAYLWRPVPEILDSTVTFRIGGNFAYPPLTLGREQCENIERAVFIAGGVGINPIMSMISAMNELGTKSKLGGMVKTVRVLYSARRERNEQGKGEEILFEKRLKDIAEKWGDDKDVDYRYTLFETGGRQAQEEKAADNMTTRFRRMNHDDLLEAVGPENTRGHTVVYVCGLPTMTDEFVELLRKTPGLNEKRVLCEKWW</sequence>
<keyword evidence="2" id="KW-0520">NAD</keyword>
<accession>A0AAN6E4M4</accession>
<dbReference type="PROSITE" id="PS51384">
    <property type="entry name" value="FAD_FR"/>
    <property type="match status" value="1"/>
</dbReference>
<keyword evidence="6" id="KW-1185">Reference proteome</keyword>
<comment type="caution">
    <text evidence="5">The sequence shown here is derived from an EMBL/GenBank/DDBJ whole genome shotgun (WGS) entry which is preliminary data.</text>
</comment>
<gene>
    <name evidence="5" type="ORF">EDD36DRAFT_19081</name>
</gene>
<evidence type="ECO:0000313" key="6">
    <source>
        <dbReference type="Proteomes" id="UP001203852"/>
    </source>
</evidence>
<evidence type="ECO:0000256" key="1">
    <source>
        <dbReference type="ARBA" id="ARBA00023002"/>
    </source>
</evidence>
<proteinExistence type="predicted"/>
<dbReference type="GO" id="GO:0016491">
    <property type="term" value="F:oxidoreductase activity"/>
    <property type="evidence" value="ECO:0007669"/>
    <property type="project" value="UniProtKB-KW"/>
</dbReference>
<dbReference type="Proteomes" id="UP001203852">
    <property type="component" value="Unassembled WGS sequence"/>
</dbReference>
<dbReference type="InterPro" id="IPR039261">
    <property type="entry name" value="FNR_nucleotide-bd"/>
</dbReference>
<dbReference type="PANTHER" id="PTHR46505:SF1">
    <property type="entry name" value="OXIDOREDUCTASE NAD-BINDING DOMAIN-CONTAINING PROTEIN 1"/>
    <property type="match status" value="1"/>
</dbReference>
<evidence type="ECO:0000259" key="4">
    <source>
        <dbReference type="PROSITE" id="PS51384"/>
    </source>
</evidence>
<name>A0AAN6E4M4_9EURO</name>
<dbReference type="InterPro" id="IPR017927">
    <property type="entry name" value="FAD-bd_FR_type"/>
</dbReference>
<dbReference type="GO" id="GO:0005739">
    <property type="term" value="C:mitochondrion"/>
    <property type="evidence" value="ECO:0007669"/>
    <property type="project" value="TreeGrafter"/>
</dbReference>
<organism evidence="5 6">
    <name type="scientific">Exophiala viscosa</name>
    <dbReference type="NCBI Taxonomy" id="2486360"/>
    <lineage>
        <taxon>Eukaryota</taxon>
        <taxon>Fungi</taxon>
        <taxon>Dikarya</taxon>
        <taxon>Ascomycota</taxon>
        <taxon>Pezizomycotina</taxon>
        <taxon>Eurotiomycetes</taxon>
        <taxon>Chaetothyriomycetidae</taxon>
        <taxon>Chaetothyriales</taxon>
        <taxon>Herpotrichiellaceae</taxon>
        <taxon>Exophiala</taxon>
    </lineage>
</organism>
<feature type="domain" description="FAD-binding FR-type" evidence="4">
    <location>
        <begin position="61"/>
        <end position="172"/>
    </location>
</feature>
<dbReference type="Gene3D" id="2.40.30.10">
    <property type="entry name" value="Translation factors"/>
    <property type="match status" value="1"/>
</dbReference>
<dbReference type="SUPFAM" id="SSF52343">
    <property type="entry name" value="Ferredoxin reductase-like, C-terminal NADP-linked domain"/>
    <property type="match status" value="1"/>
</dbReference>
<protein>
    <recommendedName>
        <fullName evidence="3">Oxidoreductase NAD-binding domain-containing protein 1</fullName>
    </recommendedName>
</protein>